<keyword evidence="2" id="KW-1133">Transmembrane helix</keyword>
<keyword evidence="2" id="KW-0812">Transmembrane</keyword>
<dbReference type="SMART" id="SM00331">
    <property type="entry name" value="PP2C_SIG"/>
    <property type="match status" value="1"/>
</dbReference>
<feature type="transmembrane region" description="Helical" evidence="2">
    <location>
        <begin position="134"/>
        <end position="156"/>
    </location>
</feature>
<dbReference type="EMBL" id="SLUI01000004">
    <property type="protein sequence ID" value="TCL38342.1"/>
    <property type="molecule type" value="Genomic_DNA"/>
</dbReference>
<comment type="caution">
    <text evidence="4">The sequence shown here is derived from an EMBL/GenBank/DDBJ whole genome shotgun (WGS) entry which is preliminary data.</text>
</comment>
<feature type="transmembrane region" description="Helical" evidence="2">
    <location>
        <begin position="234"/>
        <end position="258"/>
    </location>
</feature>
<dbReference type="OrthoDB" id="9763774at2"/>
<keyword evidence="5" id="KW-1185">Reference proteome</keyword>
<dbReference type="InterPro" id="IPR036457">
    <property type="entry name" value="PPM-type-like_dom_sf"/>
</dbReference>
<dbReference type="GO" id="GO:0004722">
    <property type="term" value="F:protein serine/threonine phosphatase activity"/>
    <property type="evidence" value="ECO:0007669"/>
    <property type="project" value="InterPro"/>
</dbReference>
<dbReference type="Proteomes" id="UP000295063">
    <property type="component" value="Unassembled WGS sequence"/>
</dbReference>
<dbReference type="InterPro" id="IPR001932">
    <property type="entry name" value="PPM-type_phosphatase-like_dom"/>
</dbReference>
<dbReference type="Gene3D" id="3.60.40.10">
    <property type="entry name" value="PPM-type phosphatase domain"/>
    <property type="match status" value="1"/>
</dbReference>
<organism evidence="4 5">
    <name type="scientific">Anaerospora hongkongensis</name>
    <dbReference type="NCBI Taxonomy" id="244830"/>
    <lineage>
        <taxon>Bacteria</taxon>
        <taxon>Bacillati</taxon>
        <taxon>Bacillota</taxon>
        <taxon>Negativicutes</taxon>
        <taxon>Selenomonadales</taxon>
        <taxon>Sporomusaceae</taxon>
        <taxon>Anaerospora</taxon>
    </lineage>
</organism>
<accession>A0A4R1Q0S9</accession>
<evidence type="ECO:0000256" key="2">
    <source>
        <dbReference type="SAM" id="Phobius"/>
    </source>
</evidence>
<feature type="transmembrane region" description="Helical" evidence="2">
    <location>
        <begin position="288"/>
        <end position="306"/>
    </location>
</feature>
<name>A0A4R1Q0S9_9FIRM</name>
<feature type="transmembrane region" description="Helical" evidence="2">
    <location>
        <begin position="265"/>
        <end position="282"/>
    </location>
</feature>
<dbReference type="AlphaFoldDB" id="A0A4R1Q0S9"/>
<proteinExistence type="predicted"/>
<gene>
    <name evidence="4" type="ORF">EV210_104326</name>
</gene>
<dbReference type="RefSeq" id="WP_132078206.1">
    <property type="nucleotide sequence ID" value="NZ_SLUI01000004.1"/>
</dbReference>
<feature type="domain" description="PPM-type phosphatase" evidence="3">
    <location>
        <begin position="595"/>
        <end position="806"/>
    </location>
</feature>
<evidence type="ECO:0000256" key="1">
    <source>
        <dbReference type="ARBA" id="ARBA00022801"/>
    </source>
</evidence>
<feature type="transmembrane region" description="Helical" evidence="2">
    <location>
        <begin position="201"/>
        <end position="222"/>
    </location>
</feature>
<evidence type="ECO:0000313" key="5">
    <source>
        <dbReference type="Proteomes" id="UP000295063"/>
    </source>
</evidence>
<evidence type="ECO:0000313" key="4">
    <source>
        <dbReference type="EMBL" id="TCL38342.1"/>
    </source>
</evidence>
<dbReference type="PANTHER" id="PTHR43156">
    <property type="entry name" value="STAGE II SPORULATION PROTEIN E-RELATED"/>
    <property type="match status" value="1"/>
</dbReference>
<dbReference type="SUPFAM" id="SSF81606">
    <property type="entry name" value="PP2C-like"/>
    <property type="match status" value="1"/>
</dbReference>
<protein>
    <submittedName>
        <fullName evidence="4">Stage II sporulation protein E</fullName>
    </submittedName>
</protein>
<sequence>MPKVSVVTLPAEALPASESIQSIQRPAVKRSFNIRPLLYLLRDGMITLFGREMLLTNGLSFLLSRVSIMGELSPFGLAFFAAVAQVSGRKAIPAAFWAIAGVLSTGRYSEALLYSVAIMLYFRYRERLSRFHSKVMAVPLFLFGVVTLSGTVIALWQQGALYNLLLVLFDSTLCFVLASLFLYGTPLLAKSTEQIELSSEAYSCVMVILAVAIAGIGDFAVWDYSVRNMAGSLLIITLALSGGAGMGASAGVAVGLVIGLSDGNATMAIAVYALAGVLAGVFQPLGKYAVAVGFVLGNAIGVMYLGQSPELLRVLAETALASVAAMLLPTRRLFLGQEAAAVAAESPVSAEQLIAPALDKLKHLSDMFYDLANAFGEISTGAREKMKEDQVNHLMAAVGKQVCGECQRRTQCWENDFYKTYQAMLDSFALAEAGSLNVRSLAKVLQESCSNKEHLVEIMDWMAEKSRSNLYWQKKLTDTRQMVTEQLKATGLILHNLTHQMNKEPRSDTELARSVQKRCALVECDVSNVQVSGRRGATTVELTKKPCNHSRECINTVLPLVADLVQEKLTLESQCGNSVKNKPCRLSMQAIQRFRIETGIAYAAKGQEQCGDSCSVAPVNKEKVALMLSDGMGSGEQAAKESAMTIKFLERLLSAGYDVDVAVKTVNSMLMLRTPDETFATVDMAIIDTYSGEAEFLKIGSAPSFIKRVREVTTVQSASLPIGILHQIEIEPVRATLVNGDIIVMVSDGIADAFSRGLEKENWVANFLRRTNSTNPQDIADKLLSQAHELAGTNRRDDMTVLVARLVGKPPLVQYT</sequence>
<keyword evidence="1" id="KW-0378">Hydrolase</keyword>
<dbReference type="InterPro" id="IPR014221">
    <property type="entry name" value="SpoII_E"/>
</dbReference>
<dbReference type="Pfam" id="PF07228">
    <property type="entry name" value="SpoIIE"/>
    <property type="match status" value="1"/>
</dbReference>
<dbReference type="InterPro" id="IPR052016">
    <property type="entry name" value="Bact_Sigma-Reg"/>
</dbReference>
<dbReference type="InterPro" id="IPR045768">
    <property type="entry name" value="SpoIIE_N"/>
</dbReference>
<reference evidence="4 5" key="1">
    <citation type="submission" date="2019-03" db="EMBL/GenBank/DDBJ databases">
        <title>Genomic Encyclopedia of Type Strains, Phase IV (KMG-IV): sequencing the most valuable type-strain genomes for metagenomic binning, comparative biology and taxonomic classification.</title>
        <authorList>
            <person name="Goeker M."/>
        </authorList>
    </citation>
    <scope>NUCLEOTIDE SEQUENCE [LARGE SCALE GENOMIC DNA]</scope>
    <source>
        <strain evidence="4 5">DSM 15969</strain>
    </source>
</reference>
<feature type="transmembrane region" description="Helical" evidence="2">
    <location>
        <begin position="66"/>
        <end position="88"/>
    </location>
</feature>
<feature type="transmembrane region" description="Helical" evidence="2">
    <location>
        <begin position="162"/>
        <end position="189"/>
    </location>
</feature>
<evidence type="ECO:0000259" key="3">
    <source>
        <dbReference type="SMART" id="SM00331"/>
    </source>
</evidence>
<dbReference type="NCBIfam" id="TIGR02865">
    <property type="entry name" value="spore_II_E"/>
    <property type="match status" value="1"/>
</dbReference>
<keyword evidence="2" id="KW-0472">Membrane</keyword>
<dbReference type="Pfam" id="PF19732">
    <property type="entry name" value="SpoIIE_N"/>
    <property type="match status" value="1"/>
</dbReference>
<dbReference type="PANTHER" id="PTHR43156:SF2">
    <property type="entry name" value="STAGE II SPORULATION PROTEIN E"/>
    <property type="match status" value="1"/>
</dbReference>
<feature type="transmembrane region" description="Helical" evidence="2">
    <location>
        <begin position="94"/>
        <end position="122"/>
    </location>
</feature>